<feature type="transmembrane region" description="Helical" evidence="1">
    <location>
        <begin position="53"/>
        <end position="73"/>
    </location>
</feature>
<keyword evidence="1" id="KW-1133">Transmembrane helix</keyword>
<reference evidence="2 3" key="1">
    <citation type="submission" date="2014-04" db="EMBL/GenBank/DDBJ databases">
        <authorList>
            <consortium name="DOE Joint Genome Institute"/>
            <person name="Kuo A."/>
            <person name="Kohler A."/>
            <person name="Costa M.D."/>
            <person name="Nagy L.G."/>
            <person name="Floudas D."/>
            <person name="Copeland A."/>
            <person name="Barry K.W."/>
            <person name="Cichocki N."/>
            <person name="Veneault-Fourrey C."/>
            <person name="LaButti K."/>
            <person name="Lindquist E.A."/>
            <person name="Lipzen A."/>
            <person name="Lundell T."/>
            <person name="Morin E."/>
            <person name="Murat C."/>
            <person name="Sun H."/>
            <person name="Tunlid A."/>
            <person name="Henrissat B."/>
            <person name="Grigoriev I.V."/>
            <person name="Hibbett D.S."/>
            <person name="Martin F."/>
            <person name="Nordberg H.P."/>
            <person name="Cantor M.N."/>
            <person name="Hua S.X."/>
        </authorList>
    </citation>
    <scope>NUCLEOTIDE SEQUENCE [LARGE SCALE GENOMIC DNA]</scope>
    <source>
        <strain evidence="2 3">Marx 270</strain>
    </source>
</reference>
<protein>
    <submittedName>
        <fullName evidence="2">Uncharacterized protein</fullName>
    </submittedName>
</protein>
<accession>A0A0C3JUF3</accession>
<proteinExistence type="predicted"/>
<feature type="transmembrane region" description="Helical" evidence="1">
    <location>
        <begin position="20"/>
        <end position="41"/>
    </location>
</feature>
<reference evidence="3" key="2">
    <citation type="submission" date="2015-01" db="EMBL/GenBank/DDBJ databases">
        <title>Evolutionary Origins and Diversification of the Mycorrhizal Mutualists.</title>
        <authorList>
            <consortium name="DOE Joint Genome Institute"/>
            <consortium name="Mycorrhizal Genomics Consortium"/>
            <person name="Kohler A."/>
            <person name="Kuo A."/>
            <person name="Nagy L.G."/>
            <person name="Floudas D."/>
            <person name="Copeland A."/>
            <person name="Barry K.W."/>
            <person name="Cichocki N."/>
            <person name="Veneault-Fourrey C."/>
            <person name="LaButti K."/>
            <person name="Lindquist E.A."/>
            <person name="Lipzen A."/>
            <person name="Lundell T."/>
            <person name="Morin E."/>
            <person name="Murat C."/>
            <person name="Riley R."/>
            <person name="Ohm R."/>
            <person name="Sun H."/>
            <person name="Tunlid A."/>
            <person name="Henrissat B."/>
            <person name="Grigoriev I.V."/>
            <person name="Hibbett D.S."/>
            <person name="Martin F."/>
        </authorList>
    </citation>
    <scope>NUCLEOTIDE SEQUENCE [LARGE SCALE GENOMIC DNA]</scope>
    <source>
        <strain evidence="3">Marx 270</strain>
    </source>
</reference>
<gene>
    <name evidence="2" type="ORF">M404DRAFT_1003370</name>
</gene>
<dbReference type="Proteomes" id="UP000054217">
    <property type="component" value="Unassembled WGS sequence"/>
</dbReference>
<keyword evidence="3" id="KW-1185">Reference proteome</keyword>
<evidence type="ECO:0000313" key="2">
    <source>
        <dbReference type="EMBL" id="KIO01087.1"/>
    </source>
</evidence>
<dbReference type="EMBL" id="KN831991">
    <property type="protein sequence ID" value="KIO01087.1"/>
    <property type="molecule type" value="Genomic_DNA"/>
</dbReference>
<dbReference type="InParanoid" id="A0A0C3JUF3"/>
<dbReference type="AlphaFoldDB" id="A0A0C3JUF3"/>
<dbReference type="OrthoDB" id="2686513at2759"/>
<organism evidence="2 3">
    <name type="scientific">Pisolithus tinctorius Marx 270</name>
    <dbReference type="NCBI Taxonomy" id="870435"/>
    <lineage>
        <taxon>Eukaryota</taxon>
        <taxon>Fungi</taxon>
        <taxon>Dikarya</taxon>
        <taxon>Basidiomycota</taxon>
        <taxon>Agaricomycotina</taxon>
        <taxon>Agaricomycetes</taxon>
        <taxon>Agaricomycetidae</taxon>
        <taxon>Boletales</taxon>
        <taxon>Sclerodermatineae</taxon>
        <taxon>Pisolithaceae</taxon>
        <taxon>Pisolithus</taxon>
    </lineage>
</organism>
<feature type="transmembrane region" description="Helical" evidence="1">
    <location>
        <begin position="105"/>
        <end position="124"/>
    </location>
</feature>
<keyword evidence="1" id="KW-0812">Transmembrane</keyword>
<sequence>MVGTFWPQSWGENGTVCKAAGVYEQIMIVIIQIIGGVIMIIRVYALYQKSRRVVLFLISLALAVIGVGCWAVLSPSSDTSPAVPAPALRYGCNVPITYDQAEHMAIAWGGQMMFDAVVFVLTLWRTLRIGRLGHRTLLDVLIRDGVLYFGLMTSANVANITAFLVATTSPTKSLLAGFTNVISSTMISRLMLNLRDPKILMYSQPATPMDHSSNFCSYYDSPMLLTTVMEAEWSCSCPHTSRPCHPVGGCVGYHGDEPVGGCHNAAGVEPGIELQQRLKGIAMTHTS</sequence>
<dbReference type="HOGENOM" id="CLU_035509_16_0_1"/>
<name>A0A0C3JUF3_PISTI</name>
<feature type="transmembrane region" description="Helical" evidence="1">
    <location>
        <begin position="145"/>
        <end position="167"/>
    </location>
</feature>
<evidence type="ECO:0000256" key="1">
    <source>
        <dbReference type="SAM" id="Phobius"/>
    </source>
</evidence>
<evidence type="ECO:0000313" key="3">
    <source>
        <dbReference type="Proteomes" id="UP000054217"/>
    </source>
</evidence>
<keyword evidence="1" id="KW-0472">Membrane</keyword>